<reference evidence="1 2" key="1">
    <citation type="journal article" date="2018" name="Nat. Biotechnol.">
        <title>A standardized bacterial taxonomy based on genome phylogeny substantially revises the tree of life.</title>
        <authorList>
            <person name="Parks D.H."/>
            <person name="Chuvochina M."/>
            <person name="Waite D.W."/>
            <person name="Rinke C."/>
            <person name="Skarshewski A."/>
            <person name="Chaumeil P.A."/>
            <person name="Hugenholtz P."/>
        </authorList>
    </citation>
    <scope>NUCLEOTIDE SEQUENCE [LARGE SCALE GENOMIC DNA]</scope>
    <source>
        <strain evidence="1">UBA11701</strain>
    </source>
</reference>
<proteinExistence type="predicted"/>
<dbReference type="EMBL" id="DOZN01000001">
    <property type="protein sequence ID" value="HCC41868.1"/>
    <property type="molecule type" value="Genomic_DNA"/>
</dbReference>
<protein>
    <submittedName>
        <fullName evidence="1">Uncharacterized protein</fullName>
    </submittedName>
</protein>
<comment type="caution">
    <text evidence="1">The sequence shown here is derived from an EMBL/GenBank/DDBJ whole genome shotgun (WGS) entry which is preliminary data.</text>
</comment>
<sequence>MEDDLKAIHRNLEKLQKEADEKEAVENRKKVLALIRLITNTVNTMAPGKIEAIRYGSETNPRITDYPVVKITAVVSKTYLEICTWTINSSGQTEPPTLTVADITKTVVEGLEKIRFR</sequence>
<accession>A0A3D0ZQ97</accession>
<organism evidence="1 2">
    <name type="scientific">candidate division WWE3 bacterium</name>
    <dbReference type="NCBI Taxonomy" id="2053526"/>
    <lineage>
        <taxon>Bacteria</taxon>
        <taxon>Katanobacteria</taxon>
    </lineage>
</organism>
<dbReference type="AlphaFoldDB" id="A0A3D0ZQ97"/>
<evidence type="ECO:0000313" key="1">
    <source>
        <dbReference type="EMBL" id="HCC41868.1"/>
    </source>
</evidence>
<dbReference type="Proteomes" id="UP000263336">
    <property type="component" value="Unassembled WGS sequence"/>
</dbReference>
<evidence type="ECO:0000313" key="2">
    <source>
        <dbReference type="Proteomes" id="UP000263336"/>
    </source>
</evidence>
<name>A0A3D0ZQ97_UNCKA</name>
<gene>
    <name evidence="1" type="ORF">DEP93_00140</name>
</gene>